<dbReference type="GO" id="GO:0006006">
    <property type="term" value="P:glucose metabolic process"/>
    <property type="evidence" value="ECO:0007669"/>
    <property type="project" value="TreeGrafter"/>
</dbReference>
<dbReference type="Gene3D" id="3.30.420.40">
    <property type="match status" value="1"/>
</dbReference>
<evidence type="ECO:0000259" key="8">
    <source>
        <dbReference type="Pfam" id="PF03727"/>
    </source>
</evidence>
<dbReference type="GO" id="GO:0006096">
    <property type="term" value="P:glycolytic process"/>
    <property type="evidence" value="ECO:0007669"/>
    <property type="project" value="UniProtKB-KW"/>
</dbReference>
<keyword evidence="10" id="KW-1185">Reference proteome</keyword>
<dbReference type="InterPro" id="IPR022672">
    <property type="entry name" value="Hexokinase_N"/>
</dbReference>
<dbReference type="GO" id="GO:0019158">
    <property type="term" value="F:mannokinase activity"/>
    <property type="evidence" value="ECO:0007669"/>
    <property type="project" value="TreeGrafter"/>
</dbReference>
<gene>
    <name evidence="9" type="ORF">B0T20DRAFT_493460</name>
</gene>
<dbReference type="PANTHER" id="PTHR19443:SF24">
    <property type="entry name" value="PHOSPHOTRANSFERASE"/>
    <property type="match status" value="1"/>
</dbReference>
<keyword evidence="5 6" id="KW-0067">ATP-binding</keyword>
<comment type="similarity">
    <text evidence="1 6">Belongs to the hexokinase family.</text>
</comment>
<dbReference type="InterPro" id="IPR022673">
    <property type="entry name" value="Hexokinase_C"/>
</dbReference>
<dbReference type="Pfam" id="PF00349">
    <property type="entry name" value="Hexokinase_1"/>
    <property type="match status" value="1"/>
</dbReference>
<dbReference type="GO" id="GO:0005739">
    <property type="term" value="C:mitochondrion"/>
    <property type="evidence" value="ECO:0007669"/>
    <property type="project" value="TreeGrafter"/>
</dbReference>
<dbReference type="GO" id="GO:0005829">
    <property type="term" value="C:cytosol"/>
    <property type="evidence" value="ECO:0007669"/>
    <property type="project" value="TreeGrafter"/>
</dbReference>
<keyword evidence="2 6" id="KW-0808">Transferase</keyword>
<dbReference type="GO" id="GO:0006013">
    <property type="term" value="P:mannose metabolic process"/>
    <property type="evidence" value="ECO:0007669"/>
    <property type="project" value="TreeGrafter"/>
</dbReference>
<dbReference type="FunFam" id="3.40.367.20:FF:000011">
    <property type="entry name" value="Phosphotransferase"/>
    <property type="match status" value="1"/>
</dbReference>
<evidence type="ECO:0000256" key="2">
    <source>
        <dbReference type="ARBA" id="ARBA00022679"/>
    </source>
</evidence>
<protein>
    <recommendedName>
        <fullName evidence="6">Phosphotransferase</fullName>
        <ecNumber evidence="6">2.7.1.-</ecNumber>
    </recommendedName>
</protein>
<dbReference type="EC" id="2.7.1.-" evidence="6"/>
<dbReference type="Proteomes" id="UP001281003">
    <property type="component" value="Unassembled WGS sequence"/>
</dbReference>
<dbReference type="PANTHER" id="PTHR19443">
    <property type="entry name" value="HEXOKINASE"/>
    <property type="match status" value="1"/>
</dbReference>
<sequence>MASLKRMILTALKSLSRGKSFLQALLAFWISPKCDPTEVKQSNTFRRTREEFLKEAQQLLLGPIGTYGFPRNERSFDTSANQDDPLLLLSNKLKRQFREGQQSNPACMLPSYNHQLPGGHEHGQFLAVDIGGSTLRVGLVDLKGRGAQSNGDDTIIHMDSYIIDKTVRLLQGTEFFRWMARKIEAGVKKAIDAGHVSKEEYESGESMPIGLAWSFPLEQTSPNGGNICPMGKSFLACDGVIGHDLGATCNKIFRELGVNVEVVSIVNDSNATLLSSAYLNPSTRFGLILGTGVNIAAHLPVNLVGKAKFGDRPDSWYEQASHVMVNTELGMFGGGILPVTRWDMILKAGHDRPDFQPLEHPVSGYYLGEVFRIALVEAIRTTDVLGGEMPPLLLEPYSMDTETMSLMVAGLSSKGKANEVFSQLYDLPPGIPSTDDMRFMQQLAGYIAQRSAAIVAASLFALWELKNEAEQTLLDGLQPESPFSEETAVELGIEKTTVGYTGSVISHFPNYKETLQLYLDQLINSAGHDLKERRIELVPAKESSLLGAAVSLAGVVEEEQRVKVGEKEMA</sequence>
<evidence type="ECO:0000256" key="6">
    <source>
        <dbReference type="RuleBase" id="RU362007"/>
    </source>
</evidence>
<dbReference type="AlphaFoldDB" id="A0AAE0UFE9"/>
<dbReference type="GO" id="GO:0005524">
    <property type="term" value="F:ATP binding"/>
    <property type="evidence" value="ECO:0007669"/>
    <property type="project" value="UniProtKB-UniRule"/>
</dbReference>
<dbReference type="Gene3D" id="3.40.367.20">
    <property type="match status" value="1"/>
</dbReference>
<dbReference type="PROSITE" id="PS51748">
    <property type="entry name" value="HEXOKINASE_2"/>
    <property type="match status" value="1"/>
</dbReference>
<dbReference type="InterPro" id="IPR043129">
    <property type="entry name" value="ATPase_NBD"/>
</dbReference>
<keyword evidence="3 6" id="KW-0547">Nucleotide-binding</keyword>
<evidence type="ECO:0000313" key="9">
    <source>
        <dbReference type="EMBL" id="KAK3402276.1"/>
    </source>
</evidence>
<dbReference type="GO" id="GO:0005536">
    <property type="term" value="F:D-glucose binding"/>
    <property type="evidence" value="ECO:0007669"/>
    <property type="project" value="InterPro"/>
</dbReference>
<reference evidence="9" key="1">
    <citation type="journal article" date="2023" name="Mol. Phylogenet. Evol.">
        <title>Genome-scale phylogeny and comparative genomics of the fungal order Sordariales.</title>
        <authorList>
            <person name="Hensen N."/>
            <person name="Bonometti L."/>
            <person name="Westerberg I."/>
            <person name="Brannstrom I.O."/>
            <person name="Guillou S."/>
            <person name="Cros-Aarteil S."/>
            <person name="Calhoun S."/>
            <person name="Haridas S."/>
            <person name="Kuo A."/>
            <person name="Mondo S."/>
            <person name="Pangilinan J."/>
            <person name="Riley R."/>
            <person name="LaButti K."/>
            <person name="Andreopoulos B."/>
            <person name="Lipzen A."/>
            <person name="Chen C."/>
            <person name="Yan M."/>
            <person name="Daum C."/>
            <person name="Ng V."/>
            <person name="Clum A."/>
            <person name="Steindorff A."/>
            <person name="Ohm R.A."/>
            <person name="Martin F."/>
            <person name="Silar P."/>
            <person name="Natvig D.O."/>
            <person name="Lalanne C."/>
            <person name="Gautier V."/>
            <person name="Ament-Velasquez S.L."/>
            <person name="Kruys A."/>
            <person name="Hutchinson M.I."/>
            <person name="Powell A.J."/>
            <person name="Barry K."/>
            <person name="Miller A.N."/>
            <person name="Grigoriev I.V."/>
            <person name="Debuchy R."/>
            <person name="Gladieux P."/>
            <person name="Hiltunen Thoren M."/>
            <person name="Johannesson H."/>
        </authorList>
    </citation>
    <scope>NUCLEOTIDE SEQUENCE</scope>
    <source>
        <strain evidence="9">FGSC 1904</strain>
    </source>
</reference>
<keyword evidence="4 6" id="KW-0418">Kinase</keyword>
<reference evidence="9" key="2">
    <citation type="submission" date="2023-07" db="EMBL/GenBank/DDBJ databases">
        <authorList>
            <consortium name="Lawrence Berkeley National Laboratory"/>
            <person name="Haridas S."/>
            <person name="Hensen N."/>
            <person name="Bonometti L."/>
            <person name="Westerberg I."/>
            <person name="Brannstrom I.O."/>
            <person name="Guillou S."/>
            <person name="Cros-Aarteil S."/>
            <person name="Calhoun S."/>
            <person name="Kuo A."/>
            <person name="Mondo S."/>
            <person name="Pangilinan J."/>
            <person name="Riley R."/>
            <person name="LaButti K."/>
            <person name="Andreopoulos B."/>
            <person name="Lipzen A."/>
            <person name="Chen C."/>
            <person name="Yanf M."/>
            <person name="Daum C."/>
            <person name="Ng V."/>
            <person name="Clum A."/>
            <person name="Steindorff A."/>
            <person name="Ohm R."/>
            <person name="Martin F."/>
            <person name="Silar P."/>
            <person name="Natvig D."/>
            <person name="Lalanne C."/>
            <person name="Gautier V."/>
            <person name="Ament-velasquez S.L."/>
            <person name="Kruys A."/>
            <person name="Hutchinson M.I."/>
            <person name="Powell A.J."/>
            <person name="Barry K."/>
            <person name="Miller A.N."/>
            <person name="Grigoriev I.V."/>
            <person name="Debuchy R."/>
            <person name="Gladieux P."/>
            <person name="Thoren M.H."/>
            <person name="Johannesson H."/>
        </authorList>
    </citation>
    <scope>NUCLEOTIDE SEQUENCE</scope>
    <source>
        <strain evidence="9">FGSC 1904</strain>
    </source>
</reference>
<evidence type="ECO:0000313" key="10">
    <source>
        <dbReference type="Proteomes" id="UP001281003"/>
    </source>
</evidence>
<accession>A0AAE0UFE9</accession>
<evidence type="ECO:0000256" key="1">
    <source>
        <dbReference type="ARBA" id="ARBA00009225"/>
    </source>
</evidence>
<comment type="caution">
    <text evidence="9">The sequence shown here is derived from an EMBL/GenBank/DDBJ whole genome shotgun (WGS) entry which is preliminary data.</text>
</comment>
<feature type="domain" description="Hexokinase N-terminal" evidence="7">
    <location>
        <begin position="84"/>
        <end position="278"/>
    </location>
</feature>
<organism evidence="9 10">
    <name type="scientific">Sordaria brevicollis</name>
    <dbReference type="NCBI Taxonomy" id="83679"/>
    <lineage>
        <taxon>Eukaryota</taxon>
        <taxon>Fungi</taxon>
        <taxon>Dikarya</taxon>
        <taxon>Ascomycota</taxon>
        <taxon>Pezizomycotina</taxon>
        <taxon>Sordariomycetes</taxon>
        <taxon>Sordariomycetidae</taxon>
        <taxon>Sordariales</taxon>
        <taxon>Sordariaceae</taxon>
        <taxon>Sordaria</taxon>
    </lineage>
</organism>
<keyword evidence="6" id="KW-0324">Glycolysis</keyword>
<proteinExistence type="inferred from homology"/>
<dbReference type="GO" id="GO:0001678">
    <property type="term" value="P:intracellular glucose homeostasis"/>
    <property type="evidence" value="ECO:0007669"/>
    <property type="project" value="InterPro"/>
</dbReference>
<dbReference type="EMBL" id="JAUTDP010000002">
    <property type="protein sequence ID" value="KAK3402276.1"/>
    <property type="molecule type" value="Genomic_DNA"/>
</dbReference>
<dbReference type="Pfam" id="PF03727">
    <property type="entry name" value="Hexokinase_2"/>
    <property type="match status" value="1"/>
</dbReference>
<dbReference type="InterPro" id="IPR001312">
    <property type="entry name" value="Hexokinase"/>
</dbReference>
<evidence type="ECO:0000256" key="5">
    <source>
        <dbReference type="ARBA" id="ARBA00022840"/>
    </source>
</evidence>
<evidence type="ECO:0000259" key="7">
    <source>
        <dbReference type="Pfam" id="PF00349"/>
    </source>
</evidence>
<dbReference type="PRINTS" id="PR00475">
    <property type="entry name" value="HEXOKINASE"/>
</dbReference>
<evidence type="ECO:0000256" key="4">
    <source>
        <dbReference type="ARBA" id="ARBA00022777"/>
    </source>
</evidence>
<dbReference type="SUPFAM" id="SSF53067">
    <property type="entry name" value="Actin-like ATPase domain"/>
    <property type="match status" value="2"/>
</dbReference>
<feature type="domain" description="Hexokinase C-terminal" evidence="8">
    <location>
        <begin position="285"/>
        <end position="552"/>
    </location>
</feature>
<evidence type="ECO:0000256" key="3">
    <source>
        <dbReference type="ARBA" id="ARBA00022741"/>
    </source>
</evidence>
<dbReference type="GO" id="GO:0008865">
    <property type="term" value="F:fructokinase activity"/>
    <property type="evidence" value="ECO:0007669"/>
    <property type="project" value="TreeGrafter"/>
</dbReference>
<name>A0AAE0UFE9_SORBR</name>
<dbReference type="CDD" id="cd24000">
    <property type="entry name" value="ASKHA_NBD_HK"/>
    <property type="match status" value="1"/>
</dbReference>
<dbReference type="GO" id="GO:0004340">
    <property type="term" value="F:glucokinase activity"/>
    <property type="evidence" value="ECO:0007669"/>
    <property type="project" value="TreeGrafter"/>
</dbReference>